<dbReference type="SUPFAM" id="SSF52833">
    <property type="entry name" value="Thioredoxin-like"/>
    <property type="match status" value="1"/>
</dbReference>
<dbReference type="GO" id="GO:0005737">
    <property type="term" value="C:cytoplasm"/>
    <property type="evidence" value="ECO:0007669"/>
    <property type="project" value="TreeGrafter"/>
</dbReference>
<dbReference type="Pfam" id="PF13409">
    <property type="entry name" value="GST_N_2"/>
    <property type="match status" value="1"/>
</dbReference>
<accession>A0A831RWH0</accession>
<dbReference type="PANTHER" id="PTHR43968:SF6">
    <property type="entry name" value="GLUTATHIONE S-TRANSFERASE OMEGA"/>
    <property type="match status" value="1"/>
</dbReference>
<dbReference type="PANTHER" id="PTHR43968">
    <property type="match status" value="1"/>
</dbReference>
<dbReference type="CDD" id="cd03049">
    <property type="entry name" value="GST_N_3"/>
    <property type="match status" value="1"/>
</dbReference>
<dbReference type="SUPFAM" id="SSF47616">
    <property type="entry name" value="GST C-terminal domain-like"/>
    <property type="match status" value="1"/>
</dbReference>
<evidence type="ECO:0000313" key="2">
    <source>
        <dbReference type="EMBL" id="HEC07357.1"/>
    </source>
</evidence>
<dbReference type="AlphaFoldDB" id="A0A831RWH0"/>
<dbReference type="Gene3D" id="3.40.30.10">
    <property type="entry name" value="Glutaredoxin"/>
    <property type="match status" value="1"/>
</dbReference>
<evidence type="ECO:0000259" key="1">
    <source>
        <dbReference type="PROSITE" id="PS50404"/>
    </source>
</evidence>
<dbReference type="Proteomes" id="UP000886339">
    <property type="component" value="Unassembled WGS sequence"/>
</dbReference>
<dbReference type="EMBL" id="DRLF01000377">
    <property type="protein sequence ID" value="HEC07357.1"/>
    <property type="molecule type" value="Genomic_DNA"/>
</dbReference>
<dbReference type="CDD" id="cd03205">
    <property type="entry name" value="GST_C_6"/>
    <property type="match status" value="1"/>
</dbReference>
<dbReference type="PROSITE" id="PS50404">
    <property type="entry name" value="GST_NTER"/>
    <property type="match status" value="1"/>
</dbReference>
<dbReference type="InterPro" id="IPR040079">
    <property type="entry name" value="Glutathione_S-Trfase"/>
</dbReference>
<name>A0A831RWH0_9GAMM</name>
<protein>
    <submittedName>
        <fullName evidence="2">Glutathione S-transferase</fullName>
    </submittedName>
</protein>
<reference evidence="2" key="1">
    <citation type="journal article" date="2020" name="mSystems">
        <title>Genome- and Community-Level Interaction Insights into Carbon Utilization and Element Cycling Functions of Hydrothermarchaeota in Hydrothermal Sediment.</title>
        <authorList>
            <person name="Zhou Z."/>
            <person name="Liu Y."/>
            <person name="Xu W."/>
            <person name="Pan J."/>
            <person name="Luo Z.H."/>
            <person name="Li M."/>
        </authorList>
    </citation>
    <scope>NUCLEOTIDE SEQUENCE [LARGE SCALE GENOMIC DNA]</scope>
    <source>
        <strain evidence="2">HyVt-458</strain>
    </source>
</reference>
<sequence>MATRPGLLPGRRPGMRAQHRIPGNTRMVATSQRLTPRNWKQHEDRIMRLFYSKTSPYSRKVRLVIHEKGLQNTIISVACNPFDEVPELEAANPLGKVPTLILDDGSSLYDSPVICAYLDSLTPGRLIPESGRERWNVLRWEALCDGVVDATYNIVMERRRDTQEQSAGWIEQWKTQVIRTLNHIEATIDMLPSQVTLAQLALGTALGYLEFRLPDLDWRSRCPALAAWYGDFSVRDTMQHTLPK</sequence>
<dbReference type="InterPro" id="IPR050983">
    <property type="entry name" value="GST_Omega/HSP26"/>
</dbReference>
<proteinExistence type="predicted"/>
<dbReference type="InterPro" id="IPR036282">
    <property type="entry name" value="Glutathione-S-Trfase_C_sf"/>
</dbReference>
<feature type="domain" description="GST N-terminal" evidence="1">
    <location>
        <begin position="45"/>
        <end position="126"/>
    </location>
</feature>
<dbReference type="Gene3D" id="1.20.1050.10">
    <property type="match status" value="1"/>
</dbReference>
<dbReference type="Pfam" id="PF13410">
    <property type="entry name" value="GST_C_2"/>
    <property type="match status" value="1"/>
</dbReference>
<comment type="caution">
    <text evidence="2">The sequence shown here is derived from an EMBL/GenBank/DDBJ whole genome shotgun (WGS) entry which is preliminary data.</text>
</comment>
<dbReference type="InterPro" id="IPR004045">
    <property type="entry name" value="Glutathione_S-Trfase_N"/>
</dbReference>
<organism evidence="2">
    <name type="scientific">Thiolapillus brandeum</name>
    <dbReference type="NCBI Taxonomy" id="1076588"/>
    <lineage>
        <taxon>Bacteria</taxon>
        <taxon>Pseudomonadati</taxon>
        <taxon>Pseudomonadota</taxon>
        <taxon>Gammaproteobacteria</taxon>
        <taxon>Chromatiales</taxon>
        <taxon>Sedimenticolaceae</taxon>
        <taxon>Thiolapillus</taxon>
    </lineage>
</organism>
<dbReference type="InterPro" id="IPR036249">
    <property type="entry name" value="Thioredoxin-like_sf"/>
</dbReference>
<gene>
    <name evidence="2" type="ORF">ENJ12_10920</name>
</gene>
<dbReference type="SFLD" id="SFLDS00019">
    <property type="entry name" value="Glutathione_Transferase_(cytos"/>
    <property type="match status" value="1"/>
</dbReference>